<dbReference type="PANTHER" id="PTHR36444:SF2">
    <property type="entry name" value="TRANSCRIPTIONAL REGULATOR PROTEIN YOBU-RELATED"/>
    <property type="match status" value="1"/>
</dbReference>
<evidence type="ECO:0000313" key="3">
    <source>
        <dbReference type="Proteomes" id="UP001165366"/>
    </source>
</evidence>
<dbReference type="RefSeq" id="WP_237856061.1">
    <property type="nucleotide sequence ID" value="NZ_JAKLWS010000038.1"/>
</dbReference>
<dbReference type="Pfam" id="PF14526">
    <property type="entry name" value="Cass2"/>
    <property type="match status" value="1"/>
</dbReference>
<dbReference type="InterPro" id="IPR011256">
    <property type="entry name" value="Reg_factor_effector_dom_sf"/>
</dbReference>
<evidence type="ECO:0000313" key="2">
    <source>
        <dbReference type="EMBL" id="MCG2590622.1"/>
    </source>
</evidence>
<keyword evidence="3" id="KW-1185">Reference proteome</keyword>
<sequence length="155" mass="17985">MKIKGLKVEEITLIGLKLPFKTTNENNQSMKDCGELWTRFEREGIFIKIPNRLSDEVLAVYYDYEGDHTQPFSYFIGCKVQEGTELPVDLDKLIIPAGKYQKVTATGEMPACVTNVWREIWESEIPRSYQADFEVYDERSRDWGDAEVDIYLSVE</sequence>
<dbReference type="InterPro" id="IPR010499">
    <property type="entry name" value="AraC_E-bd"/>
</dbReference>
<protein>
    <submittedName>
        <fullName evidence="2">GyrI-like domain-containing protein</fullName>
    </submittedName>
</protein>
<dbReference type="SUPFAM" id="SSF55136">
    <property type="entry name" value="Probable bacterial effector-binding domain"/>
    <property type="match status" value="1"/>
</dbReference>
<organism evidence="2 3">
    <name type="scientific">Rhodohalobacter sulfatireducens</name>
    <dbReference type="NCBI Taxonomy" id="2911366"/>
    <lineage>
        <taxon>Bacteria</taxon>
        <taxon>Pseudomonadati</taxon>
        <taxon>Balneolota</taxon>
        <taxon>Balneolia</taxon>
        <taxon>Balneolales</taxon>
        <taxon>Balneolaceae</taxon>
        <taxon>Rhodohalobacter</taxon>
    </lineage>
</organism>
<dbReference type="EMBL" id="JAKLWS010000038">
    <property type="protein sequence ID" value="MCG2590622.1"/>
    <property type="molecule type" value="Genomic_DNA"/>
</dbReference>
<dbReference type="SMART" id="SM00871">
    <property type="entry name" value="AraC_E_bind"/>
    <property type="match status" value="1"/>
</dbReference>
<comment type="caution">
    <text evidence="2">The sequence shown here is derived from an EMBL/GenBank/DDBJ whole genome shotgun (WGS) entry which is preliminary data.</text>
</comment>
<dbReference type="InterPro" id="IPR053182">
    <property type="entry name" value="YobU-like_regulator"/>
</dbReference>
<dbReference type="InterPro" id="IPR029441">
    <property type="entry name" value="Cass2"/>
</dbReference>
<dbReference type="Gene3D" id="3.20.80.10">
    <property type="entry name" value="Regulatory factor, effector binding domain"/>
    <property type="match status" value="1"/>
</dbReference>
<name>A0ABS9KIE3_9BACT</name>
<reference evidence="2" key="2">
    <citation type="submission" date="2024-05" db="EMBL/GenBank/DDBJ databases">
        <title>Rhodohalobacter halophilus gen. nov., sp. nov., a moderately halophilic member of the family Balneolaceae.</title>
        <authorList>
            <person name="Xia J."/>
        </authorList>
    </citation>
    <scope>NUCLEOTIDE SEQUENCE</scope>
    <source>
        <strain evidence="2">WB101</strain>
    </source>
</reference>
<dbReference type="Proteomes" id="UP001165366">
    <property type="component" value="Unassembled WGS sequence"/>
</dbReference>
<feature type="domain" description="AraC effector-binding" evidence="1">
    <location>
        <begin position="1"/>
        <end position="155"/>
    </location>
</feature>
<evidence type="ECO:0000259" key="1">
    <source>
        <dbReference type="SMART" id="SM00871"/>
    </source>
</evidence>
<proteinExistence type="predicted"/>
<reference evidence="2" key="1">
    <citation type="submission" date="2022-01" db="EMBL/GenBank/DDBJ databases">
        <authorList>
            <person name="Wang Y."/>
        </authorList>
    </citation>
    <scope>NUCLEOTIDE SEQUENCE</scope>
    <source>
        <strain evidence="2">WB101</strain>
    </source>
</reference>
<dbReference type="PANTHER" id="PTHR36444">
    <property type="entry name" value="TRANSCRIPTIONAL REGULATOR PROTEIN YOBU-RELATED"/>
    <property type="match status" value="1"/>
</dbReference>
<gene>
    <name evidence="2" type="ORF">L6773_18760</name>
</gene>
<accession>A0ABS9KIE3</accession>